<keyword evidence="9 10" id="KW-0472">Membrane</keyword>
<comment type="subcellular location">
    <subcellularLocation>
        <location evidence="1">Golgi apparatus membrane</location>
        <topology evidence="1">Single-pass type II membrane protein</topology>
    </subcellularLocation>
</comment>
<dbReference type="Gene3D" id="3.90.550.50">
    <property type="match status" value="1"/>
</dbReference>
<evidence type="ECO:0000256" key="8">
    <source>
        <dbReference type="ARBA" id="ARBA00023034"/>
    </source>
</evidence>
<keyword evidence="8" id="KW-0333">Golgi apparatus</keyword>
<feature type="transmembrane region" description="Helical" evidence="10">
    <location>
        <begin position="645"/>
        <end position="664"/>
    </location>
</feature>
<dbReference type="InterPro" id="IPR019425">
    <property type="entry name" value="7TM_GPCR_serpentine_rcpt_Srt"/>
</dbReference>
<accession>A0AA39LLR6</accession>
<evidence type="ECO:0000256" key="7">
    <source>
        <dbReference type="ARBA" id="ARBA00022989"/>
    </source>
</evidence>
<feature type="transmembrane region" description="Helical" evidence="10">
    <location>
        <begin position="442"/>
        <end position="466"/>
    </location>
</feature>
<dbReference type="SUPFAM" id="SSF81321">
    <property type="entry name" value="Family A G protein-coupled receptor-like"/>
    <property type="match status" value="1"/>
</dbReference>
<evidence type="ECO:0000256" key="6">
    <source>
        <dbReference type="ARBA" id="ARBA00022968"/>
    </source>
</evidence>
<evidence type="ECO:0000313" key="11">
    <source>
        <dbReference type="EMBL" id="KAK0401735.1"/>
    </source>
</evidence>
<feature type="transmembrane region" description="Helical" evidence="10">
    <location>
        <begin position="486"/>
        <end position="509"/>
    </location>
</feature>
<evidence type="ECO:0000256" key="9">
    <source>
        <dbReference type="ARBA" id="ARBA00023136"/>
    </source>
</evidence>
<dbReference type="GO" id="GO:0006493">
    <property type="term" value="P:protein O-linked glycosylation"/>
    <property type="evidence" value="ECO:0007669"/>
    <property type="project" value="TreeGrafter"/>
</dbReference>
<dbReference type="Gene3D" id="1.20.1070.10">
    <property type="entry name" value="Rhodopsin 7-helix transmembrane proteins"/>
    <property type="match status" value="1"/>
</dbReference>
<dbReference type="GO" id="GO:0016758">
    <property type="term" value="F:hexosyltransferase activity"/>
    <property type="evidence" value="ECO:0007669"/>
    <property type="project" value="InterPro"/>
</dbReference>
<proteinExistence type="inferred from homology"/>
<feature type="transmembrane region" description="Helical" evidence="10">
    <location>
        <begin position="324"/>
        <end position="348"/>
    </location>
</feature>
<dbReference type="Pfam" id="PF10321">
    <property type="entry name" value="7TM_GPCR_Srt"/>
    <property type="match status" value="1"/>
</dbReference>
<evidence type="ECO:0000256" key="5">
    <source>
        <dbReference type="ARBA" id="ARBA00022692"/>
    </source>
</evidence>
<dbReference type="GO" id="GO:0000139">
    <property type="term" value="C:Golgi membrane"/>
    <property type="evidence" value="ECO:0007669"/>
    <property type="project" value="UniProtKB-SubCell"/>
</dbReference>
<evidence type="ECO:0008006" key="13">
    <source>
        <dbReference type="Google" id="ProtNLM"/>
    </source>
</evidence>
<evidence type="ECO:0000256" key="10">
    <source>
        <dbReference type="SAM" id="Phobius"/>
    </source>
</evidence>
<organism evidence="11 12">
    <name type="scientific">Steinernema hermaphroditum</name>
    <dbReference type="NCBI Taxonomy" id="289476"/>
    <lineage>
        <taxon>Eukaryota</taxon>
        <taxon>Metazoa</taxon>
        <taxon>Ecdysozoa</taxon>
        <taxon>Nematoda</taxon>
        <taxon>Chromadorea</taxon>
        <taxon>Rhabditida</taxon>
        <taxon>Tylenchina</taxon>
        <taxon>Panagrolaimomorpha</taxon>
        <taxon>Strongyloidoidea</taxon>
        <taxon>Steinernematidae</taxon>
        <taxon>Steinernema</taxon>
    </lineage>
</organism>
<keyword evidence="4" id="KW-0808">Transferase</keyword>
<feature type="transmembrane region" description="Helical" evidence="10">
    <location>
        <begin position="729"/>
        <end position="747"/>
    </location>
</feature>
<feature type="transmembrane region" description="Helical" evidence="10">
    <location>
        <begin position="397"/>
        <end position="421"/>
    </location>
</feature>
<dbReference type="EMBL" id="JAUCMV010000004">
    <property type="protein sequence ID" value="KAK0401735.1"/>
    <property type="molecule type" value="Genomic_DNA"/>
</dbReference>
<keyword evidence="6" id="KW-0735">Signal-anchor</keyword>
<feature type="transmembrane region" description="Helical" evidence="10">
    <location>
        <begin position="16"/>
        <end position="36"/>
    </location>
</feature>
<feature type="transmembrane region" description="Helical" evidence="10">
    <location>
        <begin position="360"/>
        <end position="385"/>
    </location>
</feature>
<comment type="caution">
    <text evidence="11">The sequence shown here is derived from an EMBL/GenBank/DDBJ whole genome shotgun (WGS) entry which is preliminary data.</text>
</comment>
<gene>
    <name evidence="11" type="ORF">QR680_015947</name>
</gene>
<dbReference type="AlphaFoldDB" id="A0AA39LLR6"/>
<protein>
    <recommendedName>
        <fullName evidence="13">G protein-coupled receptor</fullName>
    </recommendedName>
</protein>
<keyword evidence="5 10" id="KW-0812">Transmembrane</keyword>
<dbReference type="Proteomes" id="UP001175271">
    <property type="component" value="Unassembled WGS sequence"/>
</dbReference>
<feature type="transmembrane region" description="Helical" evidence="10">
    <location>
        <begin position="684"/>
        <end position="708"/>
    </location>
</feature>
<evidence type="ECO:0000313" key="12">
    <source>
        <dbReference type="Proteomes" id="UP001175271"/>
    </source>
</evidence>
<dbReference type="InterPro" id="IPR002659">
    <property type="entry name" value="Glyco_trans_31"/>
</dbReference>
<keyword evidence="7 10" id="KW-1133">Transmembrane helix</keyword>
<reference evidence="11" key="1">
    <citation type="submission" date="2023-06" db="EMBL/GenBank/DDBJ databases">
        <title>Genomic analysis of the entomopathogenic nematode Steinernema hermaphroditum.</title>
        <authorList>
            <person name="Schwarz E.M."/>
            <person name="Heppert J.K."/>
            <person name="Baniya A."/>
            <person name="Schwartz H.T."/>
            <person name="Tan C.-H."/>
            <person name="Antoshechkin I."/>
            <person name="Sternberg P.W."/>
            <person name="Goodrich-Blair H."/>
            <person name="Dillman A.R."/>
        </authorList>
    </citation>
    <scope>NUCLEOTIDE SEQUENCE</scope>
    <source>
        <strain evidence="11">PS9179</strain>
        <tissue evidence="11">Whole animal</tissue>
    </source>
</reference>
<dbReference type="Pfam" id="PF01762">
    <property type="entry name" value="Galactosyl_T"/>
    <property type="match status" value="1"/>
</dbReference>
<evidence type="ECO:0000256" key="3">
    <source>
        <dbReference type="ARBA" id="ARBA00022676"/>
    </source>
</evidence>
<evidence type="ECO:0000256" key="2">
    <source>
        <dbReference type="ARBA" id="ARBA00008661"/>
    </source>
</evidence>
<dbReference type="PANTHER" id="PTHR11214:SF314">
    <property type="entry name" value="HEXOSYLTRANSFERASE"/>
    <property type="match status" value="1"/>
</dbReference>
<comment type="similarity">
    <text evidence="2">Belongs to the glycosyltransferase 31 family.</text>
</comment>
<dbReference type="PANTHER" id="PTHR11214">
    <property type="entry name" value="BETA-1,3-N-ACETYLGLUCOSAMINYLTRANSFERASE"/>
    <property type="match status" value="1"/>
</dbReference>
<sequence>MKAPSSRVRQFCASRWGKLIAVLLVVDFFFLVYWRLLCCRNVTKYRISLSGVSVNATFANLQLDYIFAPEFDPRRCDDKKLFIFVMTMASLFDQRDEIRNTWAAERHMKDSVLIFIVGRPKARIHEELLSYESSKYGDIVMTTIPDAYNYTAFKVHAGYYIHNAYCPHVPYVLRADDDIVAFPERFIHFINTGFYGNEEKAIYGILVKSAGPVRDPSHKWYIPVNYYNSSSYPTYVNGPAYLMTAASTRAILERTAETTFFWIEDVMFTGLMAERTGVKVIESLRTFRFYCDAMMAVLPHCNETQISVNWIDGEIRYYPNQHLYIGPFYLCFFCVAIVPQFFLFYTCLEKSSFGQSRCYKLMLIVCVCDIVNLCNCLLAAGTFTLFEIQHCNSGIWIVYYGQFVMLFWYAYCIANLILAINRLLEFLSPRLSTILFKGDRPFFWIAVIGIYALALCALSPHPFYFYDTDAGVWYFFWLGEDSTNYFHIYNNLIKLVLVVLCYAIMLLLLKKQLRTDYHTVSVFERRLSIQACIIALACAAGNITYCVISYLPMGNSPISGIFGEFFWGVQHSAAGFVYITMNSSVRKNVALFMRRIQTYVVYSAAVLKMLSLYGYIYFSTLTIFLAYVGYAKPLLFQTLMMTRNVVIAFGLGYVWTVISIFTVYPRITALLFGMSLDANYSPIMITHTTIAVGFYAFMLSFYVMTIVLTIRRAEGTRNANAHWRVLKSVLIYCTPPNFFVAITLSAYCCDTIIEFGGYLQPSHWPTPNGITTWLQHEDFCAALRPWAGFTNVRQMVNGLAAVLAFYDYRLAVKRGVLWAARPIMKVLHIRGTSSQKALFVKSSKALPTQHTVTSSP</sequence>
<name>A0AA39LLR6_9BILA</name>
<evidence type="ECO:0000256" key="1">
    <source>
        <dbReference type="ARBA" id="ARBA00004323"/>
    </source>
</evidence>
<keyword evidence="12" id="KW-1185">Reference proteome</keyword>
<feature type="transmembrane region" description="Helical" evidence="10">
    <location>
        <begin position="529"/>
        <end position="551"/>
    </location>
</feature>
<feature type="transmembrane region" description="Helical" evidence="10">
    <location>
        <begin position="615"/>
        <end position="633"/>
    </location>
</feature>
<keyword evidence="3" id="KW-0328">Glycosyltransferase</keyword>
<evidence type="ECO:0000256" key="4">
    <source>
        <dbReference type="ARBA" id="ARBA00022679"/>
    </source>
</evidence>